<evidence type="ECO:0000313" key="6">
    <source>
        <dbReference type="Proteomes" id="UP001165063"/>
    </source>
</evidence>
<dbReference type="GO" id="GO:0003735">
    <property type="term" value="F:structural constituent of ribosome"/>
    <property type="evidence" value="ECO:0007669"/>
    <property type="project" value="InterPro"/>
</dbReference>
<dbReference type="InterPro" id="IPR041997">
    <property type="entry name" value="Ribosomal_eL6_KOW"/>
</dbReference>
<evidence type="ECO:0000256" key="2">
    <source>
        <dbReference type="ARBA" id="ARBA00022980"/>
    </source>
</evidence>
<comment type="caution">
    <text evidence="5">The sequence shown here is derived from an EMBL/GenBank/DDBJ whole genome shotgun (WGS) entry which is preliminary data.</text>
</comment>
<gene>
    <name evidence="5" type="ORF">Amon01_000151800</name>
</gene>
<dbReference type="InterPro" id="IPR008991">
    <property type="entry name" value="Translation_prot_SH3-like_sf"/>
</dbReference>
<dbReference type="Pfam" id="PF01159">
    <property type="entry name" value="Ribosomal_L6e"/>
    <property type="match status" value="1"/>
</dbReference>
<dbReference type="GO" id="GO:0003723">
    <property type="term" value="F:RNA binding"/>
    <property type="evidence" value="ECO:0007669"/>
    <property type="project" value="TreeGrafter"/>
</dbReference>
<accession>A0A9W6YUT5</accession>
<dbReference type="GO" id="GO:0002181">
    <property type="term" value="P:cytoplasmic translation"/>
    <property type="evidence" value="ECO:0007669"/>
    <property type="project" value="TreeGrafter"/>
</dbReference>
<sequence>MQLCSDLKTSTLLSLQHLDSVKQVLGVDKHLLLVAFIKNEKWLDVTTKVFHEYIQTQDCDECYKSNLVIVKVTEMPKGANVEWGGLSFKEVTDYDNFDSDNEDEAATKKDTSLVSVVFTDNLSSVEFAQGRHYKIYANPENLQDGMVFPQSYELIPSVAVYDSQKGAYKFAIVCHLTLVYTSRYKDIFALIYSPIKSLNRKESSPSHKMSAPAPKWYASEDAPVPKQTRKSLRPQKLRQSLVPGTVLILLAGRFRGKRVVYLKNLEDNTLLVSGPFKVNGVPLRRVNARYVIATSTKVSLDGLNLSKFTTAYFSREKPTLAQKKKSEGDFFGEGGKKVIKAERIDDQKVVDKALITEIKKTPLLKQYLATTFSLKSGDKPHLMKF</sequence>
<reference evidence="5" key="1">
    <citation type="submission" date="2023-04" db="EMBL/GenBank/DDBJ databases">
        <title>Ambrosiozyma monospora NBRC 1965.</title>
        <authorList>
            <person name="Ichikawa N."/>
            <person name="Sato H."/>
            <person name="Tonouchi N."/>
        </authorList>
    </citation>
    <scope>NUCLEOTIDE SEQUENCE</scope>
    <source>
        <strain evidence="5">NBRC 1965</strain>
    </source>
</reference>
<proteinExistence type="inferred from homology"/>
<organism evidence="5 6">
    <name type="scientific">Ambrosiozyma monospora</name>
    <name type="common">Yeast</name>
    <name type="synonym">Endomycopsis monosporus</name>
    <dbReference type="NCBI Taxonomy" id="43982"/>
    <lineage>
        <taxon>Eukaryota</taxon>
        <taxon>Fungi</taxon>
        <taxon>Dikarya</taxon>
        <taxon>Ascomycota</taxon>
        <taxon>Saccharomycotina</taxon>
        <taxon>Pichiomycetes</taxon>
        <taxon>Pichiales</taxon>
        <taxon>Pichiaceae</taxon>
        <taxon>Ambrosiozyma</taxon>
    </lineage>
</organism>
<keyword evidence="2 4" id="KW-0689">Ribosomal protein</keyword>
<dbReference type="GO" id="GO:0000027">
    <property type="term" value="P:ribosomal large subunit assembly"/>
    <property type="evidence" value="ECO:0007669"/>
    <property type="project" value="TreeGrafter"/>
</dbReference>
<dbReference type="InterPro" id="IPR000915">
    <property type="entry name" value="60S_ribosomal_eL6"/>
</dbReference>
<dbReference type="EMBL" id="BSXU01000477">
    <property type="protein sequence ID" value="GMG20820.1"/>
    <property type="molecule type" value="Genomic_DNA"/>
</dbReference>
<dbReference type="PANTHER" id="PTHR10715:SF0">
    <property type="entry name" value="LARGE RIBOSOMAL SUBUNIT PROTEIN EL6"/>
    <property type="match status" value="1"/>
</dbReference>
<dbReference type="AlphaFoldDB" id="A0A9W6YUT5"/>
<dbReference type="CDD" id="cd13156">
    <property type="entry name" value="KOW_RPL6"/>
    <property type="match status" value="1"/>
</dbReference>
<dbReference type="FunFam" id="2.30.30.30:FF:000014">
    <property type="entry name" value="60S ribosomal protein L6"/>
    <property type="match status" value="1"/>
</dbReference>
<protein>
    <recommendedName>
        <fullName evidence="4">60S ribosomal protein L6</fullName>
    </recommendedName>
</protein>
<keyword evidence="6" id="KW-1185">Reference proteome</keyword>
<name>A0A9W6YUT5_AMBMO</name>
<evidence type="ECO:0000256" key="4">
    <source>
        <dbReference type="RuleBase" id="RU000662"/>
    </source>
</evidence>
<dbReference type="GO" id="GO:0022625">
    <property type="term" value="C:cytosolic large ribosomal subunit"/>
    <property type="evidence" value="ECO:0007669"/>
    <property type="project" value="TreeGrafter"/>
</dbReference>
<dbReference type="InterPro" id="IPR014722">
    <property type="entry name" value="Rib_uL2_dom2"/>
</dbReference>
<keyword evidence="3 4" id="KW-0687">Ribonucleoprotein</keyword>
<dbReference type="Gene3D" id="2.30.30.30">
    <property type="match status" value="1"/>
</dbReference>
<dbReference type="PANTHER" id="PTHR10715">
    <property type="entry name" value="60S RIBOSOMAL PROTEIN L6"/>
    <property type="match status" value="1"/>
</dbReference>
<evidence type="ECO:0000256" key="3">
    <source>
        <dbReference type="ARBA" id="ARBA00023274"/>
    </source>
</evidence>
<comment type="similarity">
    <text evidence="1 4">Belongs to the eukaryotic ribosomal protein eL6 family.</text>
</comment>
<evidence type="ECO:0000313" key="5">
    <source>
        <dbReference type="EMBL" id="GMG20820.1"/>
    </source>
</evidence>
<evidence type="ECO:0000256" key="1">
    <source>
        <dbReference type="ARBA" id="ARBA00010592"/>
    </source>
</evidence>
<dbReference type="InterPro" id="IPR049633">
    <property type="entry name" value="Ribosomal_eL6_CS"/>
</dbReference>
<dbReference type="SUPFAM" id="SSF50104">
    <property type="entry name" value="Translation proteins SH3-like domain"/>
    <property type="match status" value="1"/>
</dbReference>
<dbReference type="Proteomes" id="UP001165063">
    <property type="component" value="Unassembled WGS sequence"/>
</dbReference>
<dbReference type="OrthoDB" id="2436667at2759"/>
<dbReference type="PROSITE" id="PS01170">
    <property type="entry name" value="RIBOSOMAL_L6E"/>
    <property type="match status" value="1"/>
</dbReference>